<keyword evidence="1" id="KW-0812">Transmembrane</keyword>
<reference evidence="2" key="1">
    <citation type="submission" date="2022-03" db="EMBL/GenBank/DDBJ databases">
        <authorList>
            <person name="Martin C."/>
        </authorList>
    </citation>
    <scope>NUCLEOTIDE SEQUENCE</scope>
</reference>
<feature type="transmembrane region" description="Helical" evidence="1">
    <location>
        <begin position="80"/>
        <end position="106"/>
    </location>
</feature>
<keyword evidence="1" id="KW-1133">Transmembrane helix</keyword>
<dbReference type="Proteomes" id="UP000749559">
    <property type="component" value="Unassembled WGS sequence"/>
</dbReference>
<evidence type="ECO:0000256" key="1">
    <source>
        <dbReference type="SAM" id="Phobius"/>
    </source>
</evidence>
<sequence length="157" mass="17764">SQFKECTKSHVIDMPPTEFNRTALDAWLEYVFKHNVSWDFIPEATYNVVSAGANSPKDSHNFYQVYGSPKSQNGGSDWQLYIYLFIMSILSVMGIIVGCVVFKFFVATSDQTGKQTEVIQDKEKQKYPHLERLSGEPNKARFNNYVTTDVCASAVKG</sequence>
<evidence type="ECO:0000313" key="3">
    <source>
        <dbReference type="Proteomes" id="UP000749559"/>
    </source>
</evidence>
<keyword evidence="3" id="KW-1185">Reference proteome</keyword>
<evidence type="ECO:0000313" key="2">
    <source>
        <dbReference type="EMBL" id="CAH1792242.1"/>
    </source>
</evidence>
<proteinExistence type="predicted"/>
<organism evidence="2 3">
    <name type="scientific">Owenia fusiformis</name>
    <name type="common">Polychaete worm</name>
    <dbReference type="NCBI Taxonomy" id="6347"/>
    <lineage>
        <taxon>Eukaryota</taxon>
        <taxon>Metazoa</taxon>
        <taxon>Spiralia</taxon>
        <taxon>Lophotrochozoa</taxon>
        <taxon>Annelida</taxon>
        <taxon>Polychaeta</taxon>
        <taxon>Sedentaria</taxon>
        <taxon>Canalipalpata</taxon>
        <taxon>Sabellida</taxon>
        <taxon>Oweniida</taxon>
        <taxon>Oweniidae</taxon>
        <taxon>Owenia</taxon>
    </lineage>
</organism>
<name>A0A8S4PCV7_OWEFU</name>
<keyword evidence="1" id="KW-0472">Membrane</keyword>
<gene>
    <name evidence="2" type="ORF">OFUS_LOCUS17242</name>
</gene>
<protein>
    <submittedName>
        <fullName evidence="2">Uncharacterized protein</fullName>
    </submittedName>
</protein>
<dbReference type="AlphaFoldDB" id="A0A8S4PCV7"/>
<comment type="caution">
    <text evidence="2">The sequence shown here is derived from an EMBL/GenBank/DDBJ whole genome shotgun (WGS) entry which is preliminary data.</text>
</comment>
<dbReference type="EMBL" id="CAIIXF020000008">
    <property type="protein sequence ID" value="CAH1792242.1"/>
    <property type="molecule type" value="Genomic_DNA"/>
</dbReference>
<feature type="non-terminal residue" evidence="2">
    <location>
        <position position="1"/>
    </location>
</feature>
<accession>A0A8S4PCV7</accession>